<dbReference type="EMBL" id="PFNK01000006">
    <property type="protein sequence ID" value="PIZ44157.1"/>
    <property type="molecule type" value="Genomic_DNA"/>
</dbReference>
<gene>
    <name evidence="1" type="ORF">COY33_00160</name>
</gene>
<comment type="caution">
    <text evidence="1">The sequence shown here is derived from an EMBL/GenBank/DDBJ whole genome shotgun (WGS) entry which is preliminary data.</text>
</comment>
<reference evidence="2" key="1">
    <citation type="submission" date="2017-09" db="EMBL/GenBank/DDBJ databases">
        <title>Depth-based differentiation of microbial function through sediment-hosted aquifers and enrichment of novel symbionts in the deep terrestrial subsurface.</title>
        <authorList>
            <person name="Probst A.J."/>
            <person name="Ladd B."/>
            <person name="Jarett J.K."/>
            <person name="Geller-Mcgrath D.E."/>
            <person name="Sieber C.M.K."/>
            <person name="Emerson J.B."/>
            <person name="Anantharaman K."/>
            <person name="Thomas B.C."/>
            <person name="Malmstrom R."/>
            <person name="Stieglmeier M."/>
            <person name="Klingl A."/>
            <person name="Woyke T."/>
            <person name="Ryan C.M."/>
            <person name="Banfield J.F."/>
        </authorList>
    </citation>
    <scope>NUCLEOTIDE SEQUENCE [LARGE SCALE GENOMIC DNA]</scope>
</reference>
<proteinExistence type="predicted"/>
<dbReference type="AlphaFoldDB" id="A0A2M7TEP6"/>
<dbReference type="Proteomes" id="UP000229915">
    <property type="component" value="Unassembled WGS sequence"/>
</dbReference>
<organism evidence="1 2">
    <name type="scientific">candidate division WWE3 bacterium CG_4_10_14_0_2_um_filter_42_7</name>
    <dbReference type="NCBI Taxonomy" id="1975073"/>
    <lineage>
        <taxon>Bacteria</taxon>
        <taxon>Katanobacteria</taxon>
    </lineage>
</organism>
<evidence type="ECO:0000313" key="1">
    <source>
        <dbReference type="EMBL" id="PIZ44157.1"/>
    </source>
</evidence>
<evidence type="ECO:0000313" key="2">
    <source>
        <dbReference type="Proteomes" id="UP000229915"/>
    </source>
</evidence>
<sequence>MEFPFNPRDREDIQKAAMVATKAMEIVREVIFKSWREETFDVAVIYLQAPNLFTVYITPEHPILIDGDDPRVMLLLYLRNEAREALLTKLPIETKRLGIDYGRYV</sequence>
<name>A0A2M7TEP6_UNCKA</name>
<accession>A0A2M7TEP6</accession>
<protein>
    <submittedName>
        <fullName evidence="1">Uncharacterized protein</fullName>
    </submittedName>
</protein>